<dbReference type="SUPFAM" id="SSF161098">
    <property type="entry name" value="MetI-like"/>
    <property type="match status" value="1"/>
</dbReference>
<keyword evidence="5 7" id="KW-1133">Transmembrane helix</keyword>
<dbReference type="EMBL" id="CADCWK010000423">
    <property type="protein sequence ID" value="CAA9579626.1"/>
    <property type="molecule type" value="Genomic_DNA"/>
</dbReference>
<feature type="transmembrane region" description="Helical" evidence="7">
    <location>
        <begin position="94"/>
        <end position="115"/>
    </location>
</feature>
<evidence type="ECO:0000256" key="3">
    <source>
        <dbReference type="ARBA" id="ARBA00022475"/>
    </source>
</evidence>
<feature type="transmembrane region" description="Helical" evidence="7">
    <location>
        <begin position="274"/>
        <end position="300"/>
    </location>
</feature>
<sequence length="306" mass="32816">MTAFITILGVATIVFVLMRLIPGGIVEALAGPSVSQQPELVEAIKEKYGLNEPLVVQYGIWLGNALQGDLGESLGTGRPIMEEILRKGRITVELATLATIISIVVGVPLGMLAAFRANSPIDGGVRVSALVGLSIPDFVLGTLLIYFVSTWGLGLPISQYVSWSDSPVGHLKSMALPTFVLSVSITAVVMRVIRASMLDVRNEAFVVTARSKGLQERHVTTRHVMRAALIPTVTIVGINLGYLLSGAIIVEELFSIPGLGRYALQGILGRDYPVAQATVVVGTLMFVLANFVTDILYAFLDPRIKY</sequence>
<dbReference type="InterPro" id="IPR045621">
    <property type="entry name" value="BPD_transp_1_N"/>
</dbReference>
<dbReference type="GO" id="GO:0071916">
    <property type="term" value="F:dipeptide transmembrane transporter activity"/>
    <property type="evidence" value="ECO:0007669"/>
    <property type="project" value="TreeGrafter"/>
</dbReference>
<dbReference type="Gene3D" id="1.10.3720.10">
    <property type="entry name" value="MetI-like"/>
    <property type="match status" value="1"/>
</dbReference>
<dbReference type="InterPro" id="IPR035906">
    <property type="entry name" value="MetI-like_sf"/>
</dbReference>
<feature type="transmembrane region" description="Helical" evidence="7">
    <location>
        <begin position="127"/>
        <end position="154"/>
    </location>
</feature>
<gene>
    <name evidence="9" type="ORF">AVDCRST_MAG33-3468</name>
</gene>
<dbReference type="Pfam" id="PF00528">
    <property type="entry name" value="BPD_transp_1"/>
    <property type="match status" value="1"/>
</dbReference>
<comment type="similarity">
    <text evidence="7">Belongs to the binding-protein-dependent transport system permease family.</text>
</comment>
<keyword evidence="4 7" id="KW-0812">Transmembrane</keyword>
<dbReference type="InterPro" id="IPR000515">
    <property type="entry name" value="MetI-like"/>
</dbReference>
<protein>
    <recommendedName>
        <fullName evidence="8">ABC transmembrane type-1 domain-containing protein</fullName>
    </recommendedName>
</protein>
<feature type="transmembrane region" description="Helical" evidence="7">
    <location>
        <begin position="227"/>
        <end position="250"/>
    </location>
</feature>
<evidence type="ECO:0000256" key="5">
    <source>
        <dbReference type="ARBA" id="ARBA00022989"/>
    </source>
</evidence>
<keyword evidence="2 7" id="KW-0813">Transport</keyword>
<dbReference type="CDD" id="cd06261">
    <property type="entry name" value="TM_PBP2"/>
    <property type="match status" value="1"/>
</dbReference>
<dbReference type="PANTHER" id="PTHR43163">
    <property type="entry name" value="DIPEPTIDE TRANSPORT SYSTEM PERMEASE PROTEIN DPPB-RELATED"/>
    <property type="match status" value="1"/>
</dbReference>
<evidence type="ECO:0000256" key="7">
    <source>
        <dbReference type="RuleBase" id="RU363032"/>
    </source>
</evidence>
<evidence type="ECO:0000256" key="4">
    <source>
        <dbReference type="ARBA" id="ARBA00022692"/>
    </source>
</evidence>
<feature type="domain" description="ABC transmembrane type-1" evidence="8">
    <location>
        <begin position="88"/>
        <end position="297"/>
    </location>
</feature>
<dbReference type="GO" id="GO:0005886">
    <property type="term" value="C:plasma membrane"/>
    <property type="evidence" value="ECO:0007669"/>
    <property type="project" value="UniProtKB-SubCell"/>
</dbReference>
<organism evidence="9">
    <name type="scientific">uncultured Thermomicrobiales bacterium</name>
    <dbReference type="NCBI Taxonomy" id="1645740"/>
    <lineage>
        <taxon>Bacteria</taxon>
        <taxon>Pseudomonadati</taxon>
        <taxon>Thermomicrobiota</taxon>
        <taxon>Thermomicrobia</taxon>
        <taxon>Thermomicrobiales</taxon>
        <taxon>environmental samples</taxon>
    </lineage>
</organism>
<proteinExistence type="inferred from homology"/>
<name>A0A6J4VJ42_9BACT</name>
<dbReference type="Pfam" id="PF19300">
    <property type="entry name" value="BPD_transp_1_N"/>
    <property type="match status" value="1"/>
</dbReference>
<dbReference type="AlphaFoldDB" id="A0A6J4VJ42"/>
<feature type="transmembrane region" description="Helical" evidence="7">
    <location>
        <begin position="174"/>
        <end position="193"/>
    </location>
</feature>
<comment type="subcellular location">
    <subcellularLocation>
        <location evidence="1 7">Cell membrane</location>
        <topology evidence="1 7">Multi-pass membrane protein</topology>
    </subcellularLocation>
</comment>
<dbReference type="PROSITE" id="PS50928">
    <property type="entry name" value="ABC_TM1"/>
    <property type="match status" value="1"/>
</dbReference>
<evidence type="ECO:0000256" key="1">
    <source>
        <dbReference type="ARBA" id="ARBA00004651"/>
    </source>
</evidence>
<keyword evidence="3" id="KW-1003">Cell membrane</keyword>
<keyword evidence="6 7" id="KW-0472">Membrane</keyword>
<evidence type="ECO:0000256" key="6">
    <source>
        <dbReference type="ARBA" id="ARBA00023136"/>
    </source>
</evidence>
<evidence type="ECO:0000313" key="9">
    <source>
        <dbReference type="EMBL" id="CAA9579626.1"/>
    </source>
</evidence>
<evidence type="ECO:0000259" key="8">
    <source>
        <dbReference type="PROSITE" id="PS50928"/>
    </source>
</evidence>
<reference evidence="9" key="1">
    <citation type="submission" date="2020-02" db="EMBL/GenBank/DDBJ databases">
        <authorList>
            <person name="Meier V. D."/>
        </authorList>
    </citation>
    <scope>NUCLEOTIDE SEQUENCE</scope>
    <source>
        <strain evidence="9">AVDCRST_MAG33</strain>
    </source>
</reference>
<accession>A0A6J4VJ42</accession>
<evidence type="ECO:0000256" key="2">
    <source>
        <dbReference type="ARBA" id="ARBA00022448"/>
    </source>
</evidence>
<dbReference type="PANTHER" id="PTHR43163:SF6">
    <property type="entry name" value="DIPEPTIDE TRANSPORT SYSTEM PERMEASE PROTEIN DPPB-RELATED"/>
    <property type="match status" value="1"/>
</dbReference>